<dbReference type="InterPro" id="IPR027806">
    <property type="entry name" value="HARBI1_dom"/>
</dbReference>
<feature type="coiled-coil region" evidence="8">
    <location>
        <begin position="35"/>
        <end position="96"/>
    </location>
</feature>
<keyword evidence="6" id="KW-0378">Hydrolase</keyword>
<keyword evidence="11" id="KW-1185">Reference proteome</keyword>
<dbReference type="GO" id="GO:0005634">
    <property type="term" value="C:nucleus"/>
    <property type="evidence" value="ECO:0007669"/>
    <property type="project" value="UniProtKB-SubCell"/>
</dbReference>
<proteinExistence type="inferred from homology"/>
<evidence type="ECO:0000256" key="3">
    <source>
        <dbReference type="ARBA" id="ARBA00006958"/>
    </source>
</evidence>
<comment type="subcellular location">
    <subcellularLocation>
        <location evidence="2">Nucleus</location>
    </subcellularLocation>
</comment>
<dbReference type="AlphaFoldDB" id="A0A8S3X705"/>
<keyword evidence="8" id="KW-0175">Coiled coil</keyword>
<evidence type="ECO:0000256" key="5">
    <source>
        <dbReference type="ARBA" id="ARBA00022723"/>
    </source>
</evidence>
<dbReference type="EMBL" id="CAJQZP010000981">
    <property type="protein sequence ID" value="CAG5006474.1"/>
    <property type="molecule type" value="Genomic_DNA"/>
</dbReference>
<name>A0A8S3X705_PARAO</name>
<evidence type="ECO:0000256" key="6">
    <source>
        <dbReference type="ARBA" id="ARBA00022801"/>
    </source>
</evidence>
<evidence type="ECO:0000313" key="11">
    <source>
        <dbReference type="Proteomes" id="UP000691718"/>
    </source>
</evidence>
<sequence>MKNTLQTNYKNKKSKKEKREFSDTVIGDKLVLKDLKVLSETNNFLVREMKNTNQRNVEYEKLKRDIQFFLNVTIFLKRLQAKKEFITQKEERKQKQYLFDTMKNLHKIFETEYCKGCEKDSTSPYSGPFQPFGRACRGFYQIIQALQKNCAFLVEYLHQNLNGQRQHGIPVHIKVLASLHFFGHGGYQTTVGPGQYLGLSQSAVSKCLQEVADAIITVLLNGMVLFPETEQERAENKQRFLQIAGFPSVLGLIDCSQISIVRPKDTALVPARLFFNRKGFYSLNCQFVCNAKMEIIHFNATFPESTHDAAVWQGSSLSQLLETNYVNGVSAGEWLLGDYGYAQLPWLMTPYADADENTPEARYNLAHTKTRVLI</sequence>
<keyword evidence="4" id="KW-0540">Nuclease</keyword>
<dbReference type="Proteomes" id="UP000691718">
    <property type="component" value="Unassembled WGS sequence"/>
</dbReference>
<dbReference type="PANTHER" id="PTHR22930">
    <property type="match status" value="1"/>
</dbReference>
<keyword evidence="7" id="KW-0539">Nucleus</keyword>
<feature type="domain" description="DDE Tnp4" evidence="9">
    <location>
        <begin position="253"/>
        <end position="372"/>
    </location>
</feature>
<dbReference type="GO" id="GO:0016787">
    <property type="term" value="F:hydrolase activity"/>
    <property type="evidence" value="ECO:0007669"/>
    <property type="project" value="UniProtKB-KW"/>
</dbReference>
<evidence type="ECO:0000313" key="10">
    <source>
        <dbReference type="EMBL" id="CAG5006474.1"/>
    </source>
</evidence>
<gene>
    <name evidence="10" type="ORF">PAPOLLO_LOCUS14755</name>
</gene>
<organism evidence="10 11">
    <name type="scientific">Parnassius apollo</name>
    <name type="common">Apollo butterfly</name>
    <name type="synonym">Papilio apollo</name>
    <dbReference type="NCBI Taxonomy" id="110799"/>
    <lineage>
        <taxon>Eukaryota</taxon>
        <taxon>Metazoa</taxon>
        <taxon>Ecdysozoa</taxon>
        <taxon>Arthropoda</taxon>
        <taxon>Hexapoda</taxon>
        <taxon>Insecta</taxon>
        <taxon>Pterygota</taxon>
        <taxon>Neoptera</taxon>
        <taxon>Endopterygota</taxon>
        <taxon>Lepidoptera</taxon>
        <taxon>Glossata</taxon>
        <taxon>Ditrysia</taxon>
        <taxon>Papilionoidea</taxon>
        <taxon>Papilionidae</taxon>
        <taxon>Parnassiinae</taxon>
        <taxon>Parnassini</taxon>
        <taxon>Parnassius</taxon>
        <taxon>Parnassius</taxon>
    </lineage>
</organism>
<evidence type="ECO:0000256" key="2">
    <source>
        <dbReference type="ARBA" id="ARBA00004123"/>
    </source>
</evidence>
<evidence type="ECO:0000256" key="4">
    <source>
        <dbReference type="ARBA" id="ARBA00022722"/>
    </source>
</evidence>
<comment type="cofactor">
    <cofactor evidence="1">
        <name>a divalent metal cation</name>
        <dbReference type="ChEBI" id="CHEBI:60240"/>
    </cofactor>
</comment>
<dbReference type="Pfam" id="PF13359">
    <property type="entry name" value="DDE_Tnp_4"/>
    <property type="match status" value="1"/>
</dbReference>
<protein>
    <submittedName>
        <fullName evidence="10">(apollo) hypothetical protein</fullName>
    </submittedName>
</protein>
<accession>A0A8S3X705</accession>
<comment type="caution">
    <text evidence="10">The sequence shown here is derived from an EMBL/GenBank/DDBJ whole genome shotgun (WGS) entry which is preliminary data.</text>
</comment>
<evidence type="ECO:0000256" key="7">
    <source>
        <dbReference type="ARBA" id="ARBA00023242"/>
    </source>
</evidence>
<keyword evidence="5" id="KW-0479">Metal-binding</keyword>
<dbReference type="OrthoDB" id="6509413at2759"/>
<dbReference type="PANTHER" id="PTHR22930:SF250">
    <property type="entry name" value="NUCLEASE HARBI1-LIKE PROTEIN"/>
    <property type="match status" value="1"/>
</dbReference>
<evidence type="ECO:0000256" key="8">
    <source>
        <dbReference type="SAM" id="Coils"/>
    </source>
</evidence>
<evidence type="ECO:0000256" key="1">
    <source>
        <dbReference type="ARBA" id="ARBA00001968"/>
    </source>
</evidence>
<dbReference type="GO" id="GO:0046872">
    <property type="term" value="F:metal ion binding"/>
    <property type="evidence" value="ECO:0007669"/>
    <property type="project" value="UniProtKB-KW"/>
</dbReference>
<reference evidence="10" key="1">
    <citation type="submission" date="2021-04" db="EMBL/GenBank/DDBJ databases">
        <authorList>
            <person name="Tunstrom K."/>
        </authorList>
    </citation>
    <scope>NUCLEOTIDE SEQUENCE</scope>
</reference>
<comment type="similarity">
    <text evidence="3">Belongs to the HARBI1 family.</text>
</comment>
<dbReference type="InterPro" id="IPR045249">
    <property type="entry name" value="HARBI1-like"/>
</dbReference>
<dbReference type="GO" id="GO:0004518">
    <property type="term" value="F:nuclease activity"/>
    <property type="evidence" value="ECO:0007669"/>
    <property type="project" value="UniProtKB-KW"/>
</dbReference>
<evidence type="ECO:0000259" key="9">
    <source>
        <dbReference type="Pfam" id="PF13359"/>
    </source>
</evidence>